<dbReference type="Proteomes" id="UP001472677">
    <property type="component" value="Unassembled WGS sequence"/>
</dbReference>
<feature type="region of interest" description="Disordered" evidence="1">
    <location>
        <begin position="80"/>
        <end position="108"/>
    </location>
</feature>
<evidence type="ECO:0000313" key="2">
    <source>
        <dbReference type="EMBL" id="KAK8498808.1"/>
    </source>
</evidence>
<reference evidence="2 3" key="1">
    <citation type="journal article" date="2024" name="G3 (Bethesda)">
        <title>Genome assembly of Hibiscus sabdariffa L. provides insights into metabolisms of medicinal natural products.</title>
        <authorList>
            <person name="Kim T."/>
        </authorList>
    </citation>
    <scope>NUCLEOTIDE SEQUENCE [LARGE SCALE GENOMIC DNA]</scope>
    <source>
        <strain evidence="2">TK-2024</strain>
        <tissue evidence="2">Old leaves</tissue>
    </source>
</reference>
<dbReference type="EMBL" id="JBBPBM010000247">
    <property type="protein sequence ID" value="KAK8498808.1"/>
    <property type="molecule type" value="Genomic_DNA"/>
</dbReference>
<name>A0ABR2AX55_9ROSI</name>
<accession>A0ABR2AX55</accession>
<keyword evidence="3" id="KW-1185">Reference proteome</keyword>
<protein>
    <submittedName>
        <fullName evidence="2">Uncharacterized protein</fullName>
    </submittedName>
</protein>
<comment type="caution">
    <text evidence="2">The sequence shown here is derived from an EMBL/GenBank/DDBJ whole genome shotgun (WGS) entry which is preliminary data.</text>
</comment>
<evidence type="ECO:0000256" key="1">
    <source>
        <dbReference type="SAM" id="MobiDB-lite"/>
    </source>
</evidence>
<organism evidence="2 3">
    <name type="scientific">Hibiscus sabdariffa</name>
    <name type="common">roselle</name>
    <dbReference type="NCBI Taxonomy" id="183260"/>
    <lineage>
        <taxon>Eukaryota</taxon>
        <taxon>Viridiplantae</taxon>
        <taxon>Streptophyta</taxon>
        <taxon>Embryophyta</taxon>
        <taxon>Tracheophyta</taxon>
        <taxon>Spermatophyta</taxon>
        <taxon>Magnoliopsida</taxon>
        <taxon>eudicotyledons</taxon>
        <taxon>Gunneridae</taxon>
        <taxon>Pentapetalae</taxon>
        <taxon>rosids</taxon>
        <taxon>malvids</taxon>
        <taxon>Malvales</taxon>
        <taxon>Malvaceae</taxon>
        <taxon>Malvoideae</taxon>
        <taxon>Hibiscus</taxon>
    </lineage>
</organism>
<sequence>MDDDNIAHQTGDSLGAMIRKVIKIDTHRINVNMVDYLRVGIILGVTKPIRRCVAIRADKADASTNEDGDDAAVVAAEEGVTLPTTPSGSPVNLNDNGNATIPLAAAPT</sequence>
<feature type="compositionally biased region" description="Polar residues" evidence="1">
    <location>
        <begin position="82"/>
        <end position="99"/>
    </location>
</feature>
<evidence type="ECO:0000313" key="3">
    <source>
        <dbReference type="Proteomes" id="UP001472677"/>
    </source>
</evidence>
<proteinExistence type="predicted"/>
<gene>
    <name evidence="2" type="ORF">V6N12_066949</name>
</gene>